<feature type="transmembrane region" description="Helical" evidence="1">
    <location>
        <begin position="12"/>
        <end position="32"/>
    </location>
</feature>
<evidence type="ECO:0000313" key="4">
    <source>
        <dbReference type="Proteomes" id="UP000244727"/>
    </source>
</evidence>
<reference evidence="3 4" key="1">
    <citation type="submission" date="2018-04" db="EMBL/GenBank/DDBJ databases">
        <title>Halococcoides cellulosivorans gen. nov., sp. nov., an extremely halophilic cellulose-utilizing haloarchaeon from hypersaline lakes.</title>
        <authorList>
            <person name="Sorokin D.Y."/>
            <person name="Toshchakov S.V."/>
            <person name="Samarov N.I."/>
            <person name="Korzhenkov A."/>
            <person name="Kublanov I.V."/>
        </authorList>
    </citation>
    <scope>NUCLEOTIDE SEQUENCE [LARGE SCALE GENOMIC DNA]</scope>
    <source>
        <strain evidence="3 4">HArcel1</strain>
    </source>
</reference>
<dbReference type="AlphaFoldDB" id="A0A2R4X4C9"/>
<keyword evidence="4" id="KW-1185">Reference proteome</keyword>
<evidence type="ECO:0000259" key="2">
    <source>
        <dbReference type="Pfam" id="PF25939"/>
    </source>
</evidence>
<dbReference type="RefSeq" id="WP_108384001.1">
    <property type="nucleotide sequence ID" value="NZ_CP028858.1"/>
</dbReference>
<protein>
    <recommendedName>
        <fullName evidence="2">DUF7982 domain-containing protein</fullName>
    </recommendedName>
</protein>
<name>A0A2R4X4C9_9EURY</name>
<keyword evidence="1" id="KW-1133">Transmembrane helix</keyword>
<accession>A0A2R4X4C9</accession>
<keyword evidence="1" id="KW-0812">Transmembrane</keyword>
<feature type="domain" description="DUF7982" evidence="2">
    <location>
        <begin position="7"/>
        <end position="220"/>
    </location>
</feature>
<sequence>MSAADRDRRNDRAVTLGFVAVGVIAAAAAAAVPANRSVLIALAGTAWLGALLTRLVVRTPGHPALVAESVHAAHASTIDRLAMELDLAGPAVYVPTGTDVRLYVARTDGPLPDDVSDALVTDAGARGLSVAPVGAALLARLDDPRSAESTDERIRRLTEAIVDRFELAGGIDVDRDGECVTVTVTDASIEDLGRRDHPIGSVLAVGLAEHLDRPVRVRVEGDRVICSWDRPVDSNTDSS</sequence>
<evidence type="ECO:0000313" key="3">
    <source>
        <dbReference type="EMBL" id="AWB28553.1"/>
    </source>
</evidence>
<dbReference type="GeneID" id="36513464"/>
<gene>
    <name evidence="3" type="ORF">HARCEL1_13115</name>
</gene>
<dbReference type="EMBL" id="CP028858">
    <property type="protein sequence ID" value="AWB28553.1"/>
    <property type="molecule type" value="Genomic_DNA"/>
</dbReference>
<dbReference type="InterPro" id="IPR058288">
    <property type="entry name" value="DUF7982"/>
</dbReference>
<dbReference type="Pfam" id="PF25939">
    <property type="entry name" value="DUF7982"/>
    <property type="match status" value="1"/>
</dbReference>
<evidence type="ECO:0000256" key="1">
    <source>
        <dbReference type="SAM" id="Phobius"/>
    </source>
</evidence>
<proteinExistence type="predicted"/>
<keyword evidence="1" id="KW-0472">Membrane</keyword>
<organism evidence="3 4">
    <name type="scientific">Halococcoides cellulosivorans</name>
    <dbReference type="NCBI Taxonomy" id="1679096"/>
    <lineage>
        <taxon>Archaea</taxon>
        <taxon>Methanobacteriati</taxon>
        <taxon>Methanobacteriota</taxon>
        <taxon>Stenosarchaea group</taxon>
        <taxon>Halobacteria</taxon>
        <taxon>Halobacteriales</taxon>
        <taxon>Haloarculaceae</taxon>
        <taxon>Halococcoides</taxon>
    </lineage>
</organism>
<dbReference type="KEGG" id="harc:HARCEL1_13115"/>
<dbReference type="Proteomes" id="UP000244727">
    <property type="component" value="Chromosome"/>
</dbReference>